<evidence type="ECO:0000256" key="1">
    <source>
        <dbReference type="ARBA" id="ARBA00023015"/>
    </source>
</evidence>
<evidence type="ECO:0000256" key="3">
    <source>
        <dbReference type="ARBA" id="ARBA00023163"/>
    </source>
</evidence>
<evidence type="ECO:0000259" key="4">
    <source>
        <dbReference type="PROSITE" id="PS50987"/>
    </source>
</evidence>
<dbReference type="EMBL" id="JACHHI010000003">
    <property type="protein sequence ID" value="MBB6477733.1"/>
    <property type="molecule type" value="Genomic_DNA"/>
</dbReference>
<protein>
    <submittedName>
        <fullName evidence="5">ArsR family transcriptional regulator</fullName>
    </submittedName>
</protein>
<dbReference type="InterPro" id="IPR036390">
    <property type="entry name" value="WH_DNA-bd_sf"/>
</dbReference>
<dbReference type="Pfam" id="PF01022">
    <property type="entry name" value="HTH_5"/>
    <property type="match status" value="1"/>
</dbReference>
<sequence length="122" mass="13765">MKVNTSTDALSHEAAAWLAGTLDTEEKRRLLLRLADIFKVLGEPTRLKILRVLWQGECCVNELAEAIDMEASAVSHQLRILRQAHLVDFRKIGKNACYFLDDAHVVHLLEQGLNHAAHRGEE</sequence>
<dbReference type="NCBIfam" id="NF033788">
    <property type="entry name" value="HTH_metalloreg"/>
    <property type="match status" value="1"/>
</dbReference>
<dbReference type="PRINTS" id="PR00778">
    <property type="entry name" value="HTHARSR"/>
</dbReference>
<dbReference type="AlphaFoldDB" id="A0A841R1V6"/>
<dbReference type="InterPro" id="IPR051011">
    <property type="entry name" value="Metal_resp_trans_reg"/>
</dbReference>
<feature type="domain" description="HTH arsR-type" evidence="4">
    <location>
        <begin position="26"/>
        <end position="120"/>
    </location>
</feature>
<dbReference type="InterPro" id="IPR036388">
    <property type="entry name" value="WH-like_DNA-bd_sf"/>
</dbReference>
<dbReference type="PROSITE" id="PS50987">
    <property type="entry name" value="HTH_ARSR_2"/>
    <property type="match status" value="1"/>
</dbReference>
<dbReference type="InterPro" id="IPR001845">
    <property type="entry name" value="HTH_ArsR_DNA-bd_dom"/>
</dbReference>
<dbReference type="Gene3D" id="1.10.10.10">
    <property type="entry name" value="Winged helix-like DNA-binding domain superfamily/Winged helix DNA-binding domain"/>
    <property type="match status" value="1"/>
</dbReference>
<dbReference type="GeneID" id="93486044"/>
<proteinExistence type="predicted"/>
<dbReference type="SMART" id="SM00418">
    <property type="entry name" value="HTH_ARSR"/>
    <property type="match status" value="1"/>
</dbReference>
<organism evidence="5 6">
    <name type="scientific">Negativicoccus succinicivorans</name>
    <dbReference type="NCBI Taxonomy" id="620903"/>
    <lineage>
        <taxon>Bacteria</taxon>
        <taxon>Bacillati</taxon>
        <taxon>Bacillota</taxon>
        <taxon>Negativicutes</taxon>
        <taxon>Veillonellales</taxon>
        <taxon>Veillonellaceae</taxon>
        <taxon>Negativicoccus</taxon>
    </lineage>
</organism>
<gene>
    <name evidence="5" type="ORF">HNR45_000766</name>
</gene>
<dbReference type="PANTHER" id="PTHR43132:SF6">
    <property type="entry name" value="HTH-TYPE TRANSCRIPTIONAL REPRESSOR CZRA"/>
    <property type="match status" value="1"/>
</dbReference>
<evidence type="ECO:0000256" key="2">
    <source>
        <dbReference type="ARBA" id="ARBA00023125"/>
    </source>
</evidence>
<dbReference type="PANTHER" id="PTHR43132">
    <property type="entry name" value="ARSENICAL RESISTANCE OPERON REPRESSOR ARSR-RELATED"/>
    <property type="match status" value="1"/>
</dbReference>
<name>A0A841R1V6_9FIRM</name>
<dbReference type="InterPro" id="IPR011991">
    <property type="entry name" value="ArsR-like_HTH"/>
</dbReference>
<keyword evidence="6" id="KW-1185">Reference proteome</keyword>
<keyword evidence="1" id="KW-0805">Transcription regulation</keyword>
<dbReference type="GO" id="GO:0003677">
    <property type="term" value="F:DNA binding"/>
    <property type="evidence" value="ECO:0007669"/>
    <property type="project" value="UniProtKB-KW"/>
</dbReference>
<dbReference type="SUPFAM" id="SSF46785">
    <property type="entry name" value="Winged helix' DNA-binding domain"/>
    <property type="match status" value="1"/>
</dbReference>
<dbReference type="CDD" id="cd00090">
    <property type="entry name" value="HTH_ARSR"/>
    <property type="match status" value="1"/>
</dbReference>
<comment type="caution">
    <text evidence="5">The sequence shown here is derived from an EMBL/GenBank/DDBJ whole genome shotgun (WGS) entry which is preliminary data.</text>
</comment>
<dbReference type="Proteomes" id="UP000591941">
    <property type="component" value="Unassembled WGS sequence"/>
</dbReference>
<accession>A0A841R1V6</accession>
<keyword evidence="2" id="KW-0238">DNA-binding</keyword>
<evidence type="ECO:0000313" key="6">
    <source>
        <dbReference type="Proteomes" id="UP000591941"/>
    </source>
</evidence>
<evidence type="ECO:0000313" key="5">
    <source>
        <dbReference type="EMBL" id="MBB6477733.1"/>
    </source>
</evidence>
<dbReference type="GO" id="GO:0003700">
    <property type="term" value="F:DNA-binding transcription factor activity"/>
    <property type="evidence" value="ECO:0007669"/>
    <property type="project" value="InterPro"/>
</dbReference>
<dbReference type="RefSeq" id="WP_371712915.1">
    <property type="nucleotide sequence ID" value="NZ_CABWNB010000002.1"/>
</dbReference>
<keyword evidence="3" id="KW-0804">Transcription</keyword>
<reference evidence="5 6" key="1">
    <citation type="submission" date="2020-08" db="EMBL/GenBank/DDBJ databases">
        <title>Genomic Encyclopedia of Type Strains, Phase IV (KMG-IV): sequencing the most valuable type-strain genomes for metagenomic binning, comparative biology and taxonomic classification.</title>
        <authorList>
            <person name="Goeker M."/>
        </authorList>
    </citation>
    <scope>NUCLEOTIDE SEQUENCE [LARGE SCALE GENOMIC DNA]</scope>
    <source>
        <strain evidence="5 6">DSM 21255</strain>
    </source>
</reference>